<name>A0A2M9PWT0_9BACI</name>
<organism evidence="1 2">
    <name type="scientific">Lysinibacillus xylanilyticus</name>
    <dbReference type="NCBI Taxonomy" id="582475"/>
    <lineage>
        <taxon>Bacteria</taxon>
        <taxon>Bacillati</taxon>
        <taxon>Bacillota</taxon>
        <taxon>Bacilli</taxon>
        <taxon>Bacillales</taxon>
        <taxon>Bacillaceae</taxon>
        <taxon>Lysinibacillus</taxon>
    </lineage>
</organism>
<dbReference type="Proteomes" id="UP000232101">
    <property type="component" value="Unassembled WGS sequence"/>
</dbReference>
<comment type="caution">
    <text evidence="1">The sequence shown here is derived from an EMBL/GenBank/DDBJ whole genome shotgun (WGS) entry which is preliminary data.</text>
</comment>
<evidence type="ECO:0000313" key="2">
    <source>
        <dbReference type="Proteomes" id="UP000232101"/>
    </source>
</evidence>
<proteinExistence type="predicted"/>
<reference evidence="1 2" key="1">
    <citation type="submission" date="2017-11" db="EMBL/GenBank/DDBJ databases">
        <title>Bacterial isolate from king chilli rhizosphere.</title>
        <authorList>
            <person name="Takhelmayum P."/>
            <person name="Sarangthem I."/>
        </authorList>
    </citation>
    <scope>NUCLEOTIDE SEQUENCE [LARGE SCALE GENOMIC DNA]</scope>
    <source>
        <strain evidence="2">t26</strain>
    </source>
</reference>
<protein>
    <submittedName>
        <fullName evidence="1">Uncharacterized protein</fullName>
    </submittedName>
</protein>
<dbReference type="AlphaFoldDB" id="A0A2M9PWT0"/>
<accession>A0A2M9PWT0</accession>
<sequence length="99" mass="11515">MLHSFRELTKDWLITKKLGMMFGETYAKYISGVEIPWRLASQIRLWSEQAGERRLKSSRPVISPRDQSPAAAASLVLRFRARKICFPNRLIKRTQESAH</sequence>
<dbReference type="EMBL" id="PHQY01000741">
    <property type="protein sequence ID" value="PJO40283.1"/>
    <property type="molecule type" value="Genomic_DNA"/>
</dbReference>
<evidence type="ECO:0000313" key="1">
    <source>
        <dbReference type="EMBL" id="PJO40283.1"/>
    </source>
</evidence>
<gene>
    <name evidence="1" type="ORF">CWD94_28750</name>
</gene>